<dbReference type="InterPro" id="IPR056596">
    <property type="entry name" value="FLAD1_M"/>
</dbReference>
<dbReference type="InterPro" id="IPR001453">
    <property type="entry name" value="MoaB/Mog_dom"/>
</dbReference>
<dbReference type="Pfam" id="PF24102">
    <property type="entry name" value="FLAD1_M"/>
    <property type="match status" value="1"/>
</dbReference>
<dbReference type="PANTHER" id="PTHR13939">
    <property type="entry name" value="NICOTINAMIDE-NUCLEOTIDE AMIDOHYDROLASE PNCC"/>
    <property type="match status" value="1"/>
</dbReference>
<dbReference type="AlphaFoldDB" id="A0A380TG26"/>
<dbReference type="EMBL" id="UIDG01000237">
    <property type="protein sequence ID" value="SUS06691.1"/>
    <property type="molecule type" value="Genomic_DNA"/>
</dbReference>
<sequence length="249" mass="25850">MNATTPPTAAVIVIGNEVLSGRTQDRNLVFLAERLAALGIPVAEARVIRDEEAAIIAAVDICRATYTYVFTTGGIGPTHDDITSAAIARAFGVPLLRDPRAVGLLQQHYATDQLNEARLKMANIPQGADLLDNPVSRAPGFRLGNVFVLPGVPAIMRAMFDGLAPTLKGGPPVIARTISAFTTEGAIAQPLGEIQAEHPAVEIGSYPFVRAGRLGVSLVVRATDGAAVAAAAQAVSAMLAQAGAEPIEE</sequence>
<dbReference type="CDD" id="cd00885">
    <property type="entry name" value="cinA"/>
    <property type="match status" value="1"/>
</dbReference>
<dbReference type="SMART" id="SM00852">
    <property type="entry name" value="MoCF_biosynth"/>
    <property type="match status" value="1"/>
</dbReference>
<evidence type="ECO:0000313" key="2">
    <source>
        <dbReference type="EMBL" id="SUS06691.1"/>
    </source>
</evidence>
<proteinExistence type="predicted"/>
<dbReference type="PANTHER" id="PTHR13939:SF0">
    <property type="entry name" value="NMN AMIDOHYDROLASE-LIKE PROTEIN YFAY"/>
    <property type="match status" value="1"/>
</dbReference>
<feature type="domain" description="MoaB/Mog" evidence="1">
    <location>
        <begin position="10"/>
        <end position="170"/>
    </location>
</feature>
<accession>A0A380TG26</accession>
<name>A0A380TG26_9ZZZZ</name>
<dbReference type="Gene3D" id="3.40.980.10">
    <property type="entry name" value="MoaB/Mog-like domain"/>
    <property type="match status" value="1"/>
</dbReference>
<reference evidence="2" key="1">
    <citation type="submission" date="2018-07" db="EMBL/GenBank/DDBJ databases">
        <authorList>
            <person name="Quirk P.G."/>
            <person name="Krulwich T.A."/>
        </authorList>
    </citation>
    <scope>NUCLEOTIDE SEQUENCE</scope>
</reference>
<dbReference type="Pfam" id="PF00994">
    <property type="entry name" value="MoCF_biosynth"/>
    <property type="match status" value="1"/>
</dbReference>
<dbReference type="InterPro" id="IPR050101">
    <property type="entry name" value="CinA"/>
</dbReference>
<gene>
    <name evidence="2" type="ORF">DF3PB_3110005</name>
</gene>
<evidence type="ECO:0000259" key="1">
    <source>
        <dbReference type="SMART" id="SM00852"/>
    </source>
</evidence>
<dbReference type="SUPFAM" id="SSF53218">
    <property type="entry name" value="Molybdenum cofactor biosynthesis proteins"/>
    <property type="match status" value="1"/>
</dbReference>
<organism evidence="2">
    <name type="scientific">metagenome</name>
    <dbReference type="NCBI Taxonomy" id="256318"/>
    <lineage>
        <taxon>unclassified sequences</taxon>
        <taxon>metagenomes</taxon>
    </lineage>
</organism>
<protein>
    <recommendedName>
        <fullName evidence="1">MoaB/Mog domain-containing protein</fullName>
    </recommendedName>
</protein>
<dbReference type="InterPro" id="IPR036425">
    <property type="entry name" value="MoaB/Mog-like_dom_sf"/>
</dbReference>